<feature type="active site" evidence="10">
    <location>
        <position position="375"/>
    </location>
</feature>
<keyword evidence="14" id="KW-1185">Reference proteome</keyword>
<keyword evidence="4" id="KW-0677">Repeat</keyword>
<dbReference type="AlphaFoldDB" id="A0A5N5TH72"/>
<comment type="caution">
    <text evidence="13">The sequence shown here is derived from an EMBL/GenBank/DDBJ whole genome shotgun (WGS) entry which is preliminary data.</text>
</comment>
<feature type="region of interest" description="Disordered" evidence="11">
    <location>
        <begin position="525"/>
        <end position="555"/>
    </location>
</feature>
<evidence type="ECO:0000256" key="8">
    <source>
        <dbReference type="ARBA" id="ARBA00023157"/>
    </source>
</evidence>
<dbReference type="Pfam" id="PF17771">
    <property type="entry name" value="ADAMTS_CR_2"/>
    <property type="match status" value="1"/>
</dbReference>
<dbReference type="GO" id="GO:0004222">
    <property type="term" value="F:metalloendopeptidase activity"/>
    <property type="evidence" value="ECO:0007669"/>
    <property type="project" value="InterPro"/>
</dbReference>
<evidence type="ECO:0000256" key="11">
    <source>
        <dbReference type="SAM" id="MobiDB-lite"/>
    </source>
</evidence>
<feature type="compositionally biased region" description="Basic and acidic residues" evidence="11">
    <location>
        <begin position="542"/>
        <end position="555"/>
    </location>
</feature>
<evidence type="ECO:0000313" key="14">
    <source>
        <dbReference type="Proteomes" id="UP000326759"/>
    </source>
</evidence>
<dbReference type="GO" id="GO:0006508">
    <property type="term" value="P:proteolysis"/>
    <property type="evidence" value="ECO:0007669"/>
    <property type="project" value="UniProtKB-KW"/>
</dbReference>
<dbReference type="Pfam" id="PF01421">
    <property type="entry name" value="Reprolysin"/>
    <property type="match status" value="1"/>
</dbReference>
<name>A0A5N5TH72_9CRUS</name>
<feature type="binding site" evidence="10">
    <location>
        <position position="378"/>
    </location>
    <ligand>
        <name>Zn(2+)</name>
        <dbReference type="ChEBI" id="CHEBI:29105"/>
        <note>catalytic</note>
    </ligand>
</feature>
<keyword evidence="7" id="KW-0482">Metalloprotease</keyword>
<gene>
    <name evidence="13" type="ORF">Anas_01890</name>
</gene>
<evidence type="ECO:0000256" key="5">
    <source>
        <dbReference type="ARBA" id="ARBA00022801"/>
    </source>
</evidence>
<dbReference type="InterPro" id="IPR024079">
    <property type="entry name" value="MetalloPept_cat_dom_sf"/>
</dbReference>
<reference evidence="13 14" key="1">
    <citation type="journal article" date="2019" name="PLoS Biol.">
        <title>Sex chromosomes control vertical transmission of feminizing Wolbachia symbionts in an isopod.</title>
        <authorList>
            <person name="Becking T."/>
            <person name="Chebbi M.A."/>
            <person name="Giraud I."/>
            <person name="Moumen B."/>
            <person name="Laverre T."/>
            <person name="Caubet Y."/>
            <person name="Peccoud J."/>
            <person name="Gilbert C."/>
            <person name="Cordaux R."/>
        </authorList>
    </citation>
    <scope>NUCLEOTIDE SEQUENCE [LARGE SCALE GENOMIC DNA]</scope>
    <source>
        <strain evidence="13">ANa2</strain>
        <tissue evidence="13">Whole body excluding digestive tract and cuticle</tissue>
    </source>
</reference>
<keyword evidence="8" id="KW-1015">Disulfide bond</keyword>
<dbReference type="InterPro" id="IPR001590">
    <property type="entry name" value="Peptidase_M12B"/>
</dbReference>
<keyword evidence="6 10" id="KW-0862">Zinc</keyword>
<feature type="binding site" evidence="10">
    <location>
        <position position="384"/>
    </location>
    <ligand>
        <name>Zn(2+)</name>
        <dbReference type="ChEBI" id="CHEBI:29105"/>
        <note>catalytic</note>
    </ligand>
</feature>
<feature type="domain" description="Peptidase M12B" evidence="12">
    <location>
        <begin position="215"/>
        <end position="425"/>
    </location>
</feature>
<keyword evidence="9" id="KW-0325">Glycoprotein</keyword>
<keyword evidence="13" id="KW-0401">Integrin</keyword>
<comment type="caution">
    <text evidence="10">Lacks conserved residue(s) required for the propagation of feature annotation.</text>
</comment>
<dbReference type="GO" id="GO:0007229">
    <property type="term" value="P:integrin-mediated signaling pathway"/>
    <property type="evidence" value="ECO:0007669"/>
    <property type="project" value="UniProtKB-KW"/>
</dbReference>
<dbReference type="PROSITE" id="PS50215">
    <property type="entry name" value="ADAM_MEPRO"/>
    <property type="match status" value="1"/>
</dbReference>
<keyword evidence="2 10" id="KW-0479">Metal-binding</keyword>
<keyword evidence="3" id="KW-0732">Signal</keyword>
<feature type="non-terminal residue" evidence="13">
    <location>
        <position position="1"/>
    </location>
</feature>
<evidence type="ECO:0000256" key="10">
    <source>
        <dbReference type="PROSITE-ProRule" id="PRU00276"/>
    </source>
</evidence>
<sequence>SDYNVVNIRTRKREVRSTESVTLNPGHLDLTVEDSSGKYDVEIHPNNELLSPHFKLVVRGEDGNIEEEVEGRPFKQCLYTGSAKGKEHSSAVALSTCDGRGFTGVIIDGDETHLIRPAKNRMNRLKRNINDEVSDEMTHDGLHIIHTKQSTSKCAIKNLRAMMAPEIFVRLPEGEEPSNFWETFLFDNESVASESESETERRHSVHKRQATNKKYQIETAVFTDGAMYEFIKNKEGGDSPVVELENVVLTIMNGVNIIYNAPSMRTRISVVMIRLEIMKSTENLIDDADGDIAVYLSNFCSWQQKQNAKLNPKGDSAEGFWDHGLLLSGVDLWDVDPSKNKVIGLAWVGGMCNAFYSCTINEGTSFEAQFVIAHEIGHNLNLSHDGSAIDGNTCPSDKYLMSPSTGPGKLSWSVCSNRELEKFLTVSPNVGCLSDAKREVRTFGSEGDEKYPGEIYNIQDQCEYALGETFSPYVTSKDPYDAVCRELWCQNRTHAMRTHPALEGSACERDKHCIGGACVKKMKNPNSKKVPSIPNDSENEIPDSKTPEWEPERGHETRSHFGLKDLFKRIRNLFNKYLLYSRDTEVKMLAEWQLVDLTYCSEPCGGGWQTGVVKCVRLT</sequence>
<dbReference type="PANTHER" id="PTHR11905:SF159">
    <property type="entry name" value="ADAM METALLOPROTEASE"/>
    <property type="match status" value="1"/>
</dbReference>
<evidence type="ECO:0000259" key="12">
    <source>
        <dbReference type="PROSITE" id="PS50215"/>
    </source>
</evidence>
<dbReference type="SUPFAM" id="SSF55486">
    <property type="entry name" value="Metalloproteases ('zincins'), catalytic domain"/>
    <property type="match status" value="1"/>
</dbReference>
<feature type="binding site" evidence="10">
    <location>
        <position position="374"/>
    </location>
    <ligand>
        <name>Zn(2+)</name>
        <dbReference type="ChEBI" id="CHEBI:29105"/>
        <note>catalytic</note>
    </ligand>
</feature>
<dbReference type="Pfam" id="PF01562">
    <property type="entry name" value="Pep_M12B_propep"/>
    <property type="match status" value="1"/>
</dbReference>
<dbReference type="GO" id="GO:0046872">
    <property type="term" value="F:metal ion binding"/>
    <property type="evidence" value="ECO:0007669"/>
    <property type="project" value="UniProtKB-KW"/>
</dbReference>
<protein>
    <submittedName>
        <fullName evidence="13">A disintegrin and metalloproteinase with thrombospondin motifs 16</fullName>
    </submittedName>
</protein>
<evidence type="ECO:0000256" key="6">
    <source>
        <dbReference type="ARBA" id="ARBA00022833"/>
    </source>
</evidence>
<dbReference type="Proteomes" id="UP000326759">
    <property type="component" value="Unassembled WGS sequence"/>
</dbReference>
<evidence type="ECO:0000256" key="7">
    <source>
        <dbReference type="ARBA" id="ARBA00023049"/>
    </source>
</evidence>
<keyword evidence="1" id="KW-0645">Protease</keyword>
<evidence type="ECO:0000313" key="13">
    <source>
        <dbReference type="EMBL" id="KAB7505996.1"/>
    </source>
</evidence>
<dbReference type="OrthoDB" id="10035764at2759"/>
<keyword evidence="5" id="KW-0378">Hydrolase</keyword>
<dbReference type="Gene3D" id="3.40.390.10">
    <property type="entry name" value="Collagenase (Catalytic Domain)"/>
    <property type="match status" value="1"/>
</dbReference>
<dbReference type="InterPro" id="IPR002870">
    <property type="entry name" value="Peptidase_M12B_N"/>
</dbReference>
<proteinExistence type="predicted"/>
<organism evidence="13 14">
    <name type="scientific">Armadillidium nasatum</name>
    <dbReference type="NCBI Taxonomy" id="96803"/>
    <lineage>
        <taxon>Eukaryota</taxon>
        <taxon>Metazoa</taxon>
        <taxon>Ecdysozoa</taxon>
        <taxon>Arthropoda</taxon>
        <taxon>Crustacea</taxon>
        <taxon>Multicrustacea</taxon>
        <taxon>Malacostraca</taxon>
        <taxon>Eumalacostraca</taxon>
        <taxon>Peracarida</taxon>
        <taxon>Isopoda</taxon>
        <taxon>Oniscidea</taxon>
        <taxon>Crinocheta</taxon>
        <taxon>Armadillidiidae</taxon>
        <taxon>Armadillidium</taxon>
    </lineage>
</organism>
<evidence type="ECO:0000256" key="9">
    <source>
        <dbReference type="ARBA" id="ARBA00023180"/>
    </source>
</evidence>
<dbReference type="PANTHER" id="PTHR11905">
    <property type="entry name" value="ADAM A DISINTEGRIN AND METALLOPROTEASE DOMAIN"/>
    <property type="match status" value="1"/>
</dbReference>
<dbReference type="InterPro" id="IPR041645">
    <property type="entry name" value="ADAMTS_CR_2"/>
</dbReference>
<dbReference type="EMBL" id="SEYY01001038">
    <property type="protein sequence ID" value="KAB7505996.1"/>
    <property type="molecule type" value="Genomic_DNA"/>
</dbReference>
<evidence type="ECO:0000256" key="4">
    <source>
        <dbReference type="ARBA" id="ARBA00022737"/>
    </source>
</evidence>
<accession>A0A5N5TH72</accession>
<feature type="non-terminal residue" evidence="13">
    <location>
        <position position="619"/>
    </location>
</feature>
<evidence type="ECO:0000256" key="2">
    <source>
        <dbReference type="ARBA" id="ARBA00022723"/>
    </source>
</evidence>
<evidence type="ECO:0000256" key="3">
    <source>
        <dbReference type="ARBA" id="ARBA00022729"/>
    </source>
</evidence>
<dbReference type="Gene3D" id="3.40.1620.60">
    <property type="match status" value="1"/>
</dbReference>
<evidence type="ECO:0000256" key="1">
    <source>
        <dbReference type="ARBA" id="ARBA00022670"/>
    </source>
</evidence>